<evidence type="ECO:0000313" key="2">
    <source>
        <dbReference type="Proteomes" id="UP000577362"/>
    </source>
</evidence>
<organism evidence="1 2">
    <name type="scientific">Chelatococcus caeni</name>
    <dbReference type="NCBI Taxonomy" id="1348468"/>
    <lineage>
        <taxon>Bacteria</taxon>
        <taxon>Pseudomonadati</taxon>
        <taxon>Pseudomonadota</taxon>
        <taxon>Alphaproteobacteria</taxon>
        <taxon>Hyphomicrobiales</taxon>
        <taxon>Chelatococcaceae</taxon>
        <taxon>Chelatococcus</taxon>
    </lineage>
</organism>
<dbReference type="Proteomes" id="UP000577362">
    <property type="component" value="Unassembled WGS sequence"/>
</dbReference>
<reference evidence="1 2" key="1">
    <citation type="submission" date="2020-08" db="EMBL/GenBank/DDBJ databases">
        <title>Genomic Encyclopedia of Type Strains, Phase IV (KMG-IV): sequencing the most valuable type-strain genomes for metagenomic binning, comparative biology and taxonomic classification.</title>
        <authorList>
            <person name="Goeker M."/>
        </authorList>
    </citation>
    <scope>NUCLEOTIDE SEQUENCE [LARGE SCALE GENOMIC DNA]</scope>
    <source>
        <strain evidence="1 2">DSM 103737</strain>
    </source>
</reference>
<protein>
    <submittedName>
        <fullName evidence="1">Uncharacterized protein</fullName>
    </submittedName>
</protein>
<sequence length="146" mass="15624">MADLQRLLDTAGIDPEAAPKLLAVAAEYLRRGEALPAKLATYLAVAFERVAKAERGEQVNALKEGLGLGVVTGAPRKPIHKGDVALAVVVHGDKEEETGLRSAIAEAYGVAKNTAKSRIQDARGELKEAHKHVGNIRVRPRDFEGK</sequence>
<proteinExistence type="predicted"/>
<dbReference type="AlphaFoldDB" id="A0A840C2Z7"/>
<dbReference type="RefSeq" id="WP_183318859.1">
    <property type="nucleotide sequence ID" value="NZ_JACIEN010000011.1"/>
</dbReference>
<accession>A0A840C2Z7</accession>
<evidence type="ECO:0000313" key="1">
    <source>
        <dbReference type="EMBL" id="MBB4020024.1"/>
    </source>
</evidence>
<name>A0A840C2Z7_9HYPH</name>
<dbReference type="EMBL" id="JACIEN010000011">
    <property type="protein sequence ID" value="MBB4020024.1"/>
    <property type="molecule type" value="Genomic_DNA"/>
</dbReference>
<keyword evidence="2" id="KW-1185">Reference proteome</keyword>
<gene>
    <name evidence="1" type="ORF">GGR16_005086</name>
</gene>
<comment type="caution">
    <text evidence="1">The sequence shown here is derived from an EMBL/GenBank/DDBJ whole genome shotgun (WGS) entry which is preliminary data.</text>
</comment>